<comment type="caution">
    <text evidence="8">The sequence shown here is derived from an EMBL/GenBank/DDBJ whole genome shotgun (WGS) entry which is preliminary data.</text>
</comment>
<evidence type="ECO:0000313" key="9">
    <source>
        <dbReference type="Proteomes" id="UP001530377"/>
    </source>
</evidence>
<dbReference type="InterPro" id="IPR019734">
    <property type="entry name" value="TPR_rpt"/>
</dbReference>
<dbReference type="PANTHER" id="PTHR11071">
    <property type="entry name" value="PEPTIDYL-PROLYL CIS-TRANS ISOMERASE"/>
    <property type="match status" value="1"/>
</dbReference>
<dbReference type="PROSITE" id="PS50072">
    <property type="entry name" value="CSA_PPIASE_2"/>
    <property type="match status" value="1"/>
</dbReference>
<evidence type="ECO:0000256" key="1">
    <source>
        <dbReference type="ARBA" id="ARBA00000971"/>
    </source>
</evidence>
<dbReference type="CDD" id="cd01926">
    <property type="entry name" value="cyclophilin_ABH_like"/>
    <property type="match status" value="1"/>
</dbReference>
<dbReference type="InterPro" id="IPR046357">
    <property type="entry name" value="PPIase_dom_sf"/>
</dbReference>
<dbReference type="GO" id="GO:0003755">
    <property type="term" value="F:peptidyl-prolyl cis-trans isomerase activity"/>
    <property type="evidence" value="ECO:0007669"/>
    <property type="project" value="UniProtKB-KW"/>
</dbReference>
<keyword evidence="4 5" id="KW-0413">Isomerase</keyword>
<dbReference type="SUPFAM" id="SSF50891">
    <property type="entry name" value="Cyclophilin-like"/>
    <property type="match status" value="1"/>
</dbReference>
<protein>
    <recommendedName>
        <fullName evidence="2 5">peptidylprolyl isomerase</fullName>
        <ecNumber evidence="2 5">5.2.1.8</ecNumber>
    </recommendedName>
</protein>
<dbReference type="InterPro" id="IPR029000">
    <property type="entry name" value="Cyclophilin-like_dom_sf"/>
</dbReference>
<dbReference type="FunFam" id="2.40.100.10:FF:000022">
    <property type="entry name" value="Peptidyl-prolyl cis-trans isomerase CYP95"/>
    <property type="match status" value="1"/>
</dbReference>
<feature type="domain" description="PPIase cyclophilin-type" evidence="7">
    <location>
        <begin position="319"/>
        <end position="483"/>
    </location>
</feature>
<dbReference type="PRINTS" id="PR00153">
    <property type="entry name" value="CSAPPISMRASE"/>
</dbReference>
<dbReference type="InterPro" id="IPR001179">
    <property type="entry name" value="PPIase_FKBP_dom"/>
</dbReference>
<evidence type="ECO:0000259" key="7">
    <source>
        <dbReference type="PROSITE" id="PS50072"/>
    </source>
</evidence>
<comment type="catalytic activity">
    <reaction evidence="1 5">
        <text>[protein]-peptidylproline (omega=180) = [protein]-peptidylproline (omega=0)</text>
        <dbReference type="Rhea" id="RHEA:16237"/>
        <dbReference type="Rhea" id="RHEA-COMP:10747"/>
        <dbReference type="Rhea" id="RHEA-COMP:10748"/>
        <dbReference type="ChEBI" id="CHEBI:83833"/>
        <dbReference type="ChEBI" id="CHEBI:83834"/>
        <dbReference type="EC" id="5.2.1.8"/>
    </reaction>
</comment>
<evidence type="ECO:0000256" key="5">
    <source>
        <dbReference type="PROSITE-ProRule" id="PRU00277"/>
    </source>
</evidence>
<proteinExistence type="predicted"/>
<dbReference type="SMART" id="SM00028">
    <property type="entry name" value="TPR"/>
    <property type="match status" value="2"/>
</dbReference>
<dbReference type="Gene3D" id="2.40.100.10">
    <property type="entry name" value="Cyclophilin-like"/>
    <property type="match status" value="1"/>
</dbReference>
<dbReference type="EC" id="5.2.1.8" evidence="2 5"/>
<dbReference type="Gene3D" id="1.25.40.10">
    <property type="entry name" value="Tetratricopeptide repeat domain"/>
    <property type="match status" value="1"/>
</dbReference>
<dbReference type="Pfam" id="PF00254">
    <property type="entry name" value="FKBP_C"/>
    <property type="match status" value="1"/>
</dbReference>
<gene>
    <name evidence="8" type="ORF">ACHAXA_010993</name>
</gene>
<dbReference type="EMBL" id="JALLPB020000201">
    <property type="protein sequence ID" value="KAL3815388.1"/>
    <property type="molecule type" value="Genomic_DNA"/>
</dbReference>
<organism evidence="8 9">
    <name type="scientific">Cyclostephanos tholiformis</name>
    <dbReference type="NCBI Taxonomy" id="382380"/>
    <lineage>
        <taxon>Eukaryota</taxon>
        <taxon>Sar</taxon>
        <taxon>Stramenopiles</taxon>
        <taxon>Ochrophyta</taxon>
        <taxon>Bacillariophyta</taxon>
        <taxon>Coscinodiscophyceae</taxon>
        <taxon>Thalassiosirophycidae</taxon>
        <taxon>Stephanodiscales</taxon>
        <taxon>Stephanodiscaceae</taxon>
        <taxon>Cyclostephanos</taxon>
    </lineage>
</organism>
<dbReference type="SUPFAM" id="SSF48452">
    <property type="entry name" value="TPR-like"/>
    <property type="match status" value="1"/>
</dbReference>
<dbReference type="Proteomes" id="UP001530377">
    <property type="component" value="Unassembled WGS sequence"/>
</dbReference>
<dbReference type="SUPFAM" id="SSF54534">
    <property type="entry name" value="FKBP-like"/>
    <property type="match status" value="1"/>
</dbReference>
<name>A0ABD3RR85_9STRA</name>
<dbReference type="PANTHER" id="PTHR11071:SF552">
    <property type="entry name" value="PEPTIDYL-PROLYL CIS-TRANS ISOMERASE CYP26-1"/>
    <property type="match status" value="1"/>
</dbReference>
<dbReference type="FunFam" id="3.10.50.40:FF:000006">
    <property type="entry name" value="Peptidyl-prolyl cis-trans isomerase"/>
    <property type="match status" value="1"/>
</dbReference>
<accession>A0ABD3RR85</accession>
<dbReference type="InterPro" id="IPR002130">
    <property type="entry name" value="Cyclophilin-type_PPIase_dom"/>
</dbReference>
<reference evidence="8 9" key="1">
    <citation type="submission" date="2024-10" db="EMBL/GenBank/DDBJ databases">
        <title>Updated reference genomes for cyclostephanoid diatoms.</title>
        <authorList>
            <person name="Roberts W.R."/>
            <person name="Alverson A.J."/>
        </authorList>
    </citation>
    <scope>NUCLEOTIDE SEQUENCE [LARGE SCALE GENOMIC DNA]</scope>
    <source>
        <strain evidence="8 9">AJA228-03</strain>
    </source>
</reference>
<dbReference type="InterPro" id="IPR011990">
    <property type="entry name" value="TPR-like_helical_dom_sf"/>
</dbReference>
<dbReference type="PROSITE" id="PS00170">
    <property type="entry name" value="CSA_PPIASE_1"/>
    <property type="match status" value="1"/>
</dbReference>
<evidence type="ECO:0000256" key="2">
    <source>
        <dbReference type="ARBA" id="ARBA00013194"/>
    </source>
</evidence>
<dbReference type="Pfam" id="PF00160">
    <property type="entry name" value="Pro_isomerase"/>
    <property type="match status" value="1"/>
</dbReference>
<feature type="domain" description="PPIase FKBP-type" evidence="6">
    <location>
        <begin position="39"/>
        <end position="128"/>
    </location>
</feature>
<keyword evidence="3 5" id="KW-0697">Rotamase</keyword>
<dbReference type="Gene3D" id="3.10.50.40">
    <property type="match status" value="1"/>
</dbReference>
<dbReference type="InterPro" id="IPR020892">
    <property type="entry name" value="Cyclophilin-type_PPIase_CS"/>
</dbReference>
<sequence length="490" mass="53340">MTSAGDAIAIDVSVAQDGGVMKTIISAAPEDAPGPPFPGSEVTAHYTGTLDSDGSKFDSSLDRGKPFKFTIGAGQVIRGWDEGFASMKVGEKARLAIRSDYGYGSKAMGANIPANSNLNFDVELLGFKEKEKERWDMSPTERLAKAAELKEDGTKEFTSGNHATAAVLYKEAADFVDEEESDEPLPDLERDVYVKCMANAAMCYVKSRNWSEVIMCCNKVFEKAPDEKTTNVKVLYRRGYAKMQTGDLNGAKLDLMAAYGIDSSNKDVRKAIQELKTKGAEAKKKEKAQFGGIFGRVSMYDDKEGPLLPNAKGDNPHVFFDVKHGDRALGRIVMQLYADITPKTAENFRALCTGEKGDGTLGKPLHYKGATFHRVIKDFMIQGGDFTKGDGTGGESIYGEKFADENFKLKHTKGGLLSMANAGPGTNGSQFFITSRETPHLDSKHVVFGEVVEGMEVVREIESVPKNATDKPDVDVVIEDCGMMPSDYKP</sequence>
<dbReference type="AlphaFoldDB" id="A0ABD3RR85"/>
<evidence type="ECO:0000259" key="6">
    <source>
        <dbReference type="PROSITE" id="PS50059"/>
    </source>
</evidence>
<evidence type="ECO:0000256" key="4">
    <source>
        <dbReference type="ARBA" id="ARBA00023235"/>
    </source>
</evidence>
<keyword evidence="9" id="KW-1185">Reference proteome</keyword>
<evidence type="ECO:0000313" key="8">
    <source>
        <dbReference type="EMBL" id="KAL3815388.1"/>
    </source>
</evidence>
<dbReference type="PROSITE" id="PS50059">
    <property type="entry name" value="FKBP_PPIASE"/>
    <property type="match status" value="1"/>
</dbReference>
<evidence type="ECO:0000256" key="3">
    <source>
        <dbReference type="ARBA" id="ARBA00023110"/>
    </source>
</evidence>